<dbReference type="Proteomes" id="UP000683925">
    <property type="component" value="Unassembled WGS sequence"/>
</dbReference>
<name>A0A8S1YN59_PAROT</name>
<keyword evidence="2" id="KW-1185">Reference proteome</keyword>
<dbReference type="AlphaFoldDB" id="A0A8S1YN59"/>
<accession>A0A8S1YN59</accession>
<gene>
    <name evidence="1" type="ORF">POCTA_138.1.T2040014</name>
</gene>
<dbReference type="EMBL" id="CAJJDP010000208">
    <property type="protein sequence ID" value="CAD8215098.1"/>
    <property type="molecule type" value="Genomic_DNA"/>
</dbReference>
<protein>
    <submittedName>
        <fullName evidence="1">Uncharacterized protein</fullName>
    </submittedName>
</protein>
<comment type="caution">
    <text evidence="1">The sequence shown here is derived from an EMBL/GenBank/DDBJ whole genome shotgun (WGS) entry which is preliminary data.</text>
</comment>
<reference evidence="1" key="1">
    <citation type="submission" date="2021-01" db="EMBL/GenBank/DDBJ databases">
        <authorList>
            <consortium name="Genoscope - CEA"/>
            <person name="William W."/>
        </authorList>
    </citation>
    <scope>NUCLEOTIDE SEQUENCE</scope>
</reference>
<proteinExistence type="predicted"/>
<organism evidence="1 2">
    <name type="scientific">Paramecium octaurelia</name>
    <dbReference type="NCBI Taxonomy" id="43137"/>
    <lineage>
        <taxon>Eukaryota</taxon>
        <taxon>Sar</taxon>
        <taxon>Alveolata</taxon>
        <taxon>Ciliophora</taxon>
        <taxon>Intramacronucleata</taxon>
        <taxon>Oligohymenophorea</taxon>
        <taxon>Peniculida</taxon>
        <taxon>Parameciidae</taxon>
        <taxon>Paramecium</taxon>
    </lineage>
</organism>
<evidence type="ECO:0000313" key="2">
    <source>
        <dbReference type="Proteomes" id="UP000683925"/>
    </source>
</evidence>
<evidence type="ECO:0000313" key="1">
    <source>
        <dbReference type="EMBL" id="CAD8215098.1"/>
    </source>
</evidence>
<sequence length="128" mass="15385">MYNCGLDCFTNQANFPYQYNKQLQKIKQTLRSIEYCGQVFRKSQTLSQEQTCFRKRLQVQITKVRYQIKVKFNTFLKQTKKIISITLYKKKKSAQPFGKKKQHPFMIRFIRKAILINCFNQAWIIKDG</sequence>